<dbReference type="EMBL" id="CP009458">
    <property type="protein sequence ID" value="AIR62533.1"/>
    <property type="molecule type" value="Genomic_DNA"/>
</dbReference>
<evidence type="ECO:0000313" key="2">
    <source>
        <dbReference type="Proteomes" id="UP000029516"/>
    </source>
</evidence>
<dbReference type="KEGG" id="cem:LH23_18285"/>
<sequence length="152" mass="17628">MNTSNGKELYDVISKLGDIEWRRIPSRYPSFKFKSTPEFSEDRSSRPPATSFRFSNENDQIIALLEKAVNSYCGILKWTLISQKKEFGEGVNRCILPEYVNKKRDFAWSEFQLTADKYMEKYEPDFGPIAYEDLVGLAMHVRAVFKNAGYDV</sequence>
<dbReference type="RefSeq" id="WP_039294121.1">
    <property type="nucleotide sequence ID" value="NZ_CP009458.1"/>
</dbReference>
<protein>
    <submittedName>
        <fullName evidence="1">Uncharacterized protein</fullName>
    </submittedName>
</protein>
<dbReference type="Proteomes" id="UP000029516">
    <property type="component" value="Chromosome"/>
</dbReference>
<evidence type="ECO:0000313" key="1">
    <source>
        <dbReference type="EMBL" id="AIR62533.1"/>
    </source>
</evidence>
<proteinExistence type="predicted"/>
<organism evidence="1 2">
    <name type="scientific">Cedecea neteri</name>
    <dbReference type="NCBI Taxonomy" id="158822"/>
    <lineage>
        <taxon>Bacteria</taxon>
        <taxon>Pseudomonadati</taxon>
        <taxon>Pseudomonadota</taxon>
        <taxon>Gammaproteobacteria</taxon>
        <taxon>Enterobacterales</taxon>
        <taxon>Enterobacteriaceae</taxon>
        <taxon>Cedecea</taxon>
    </lineage>
</organism>
<reference evidence="1 2" key="1">
    <citation type="submission" date="2014-09" db="EMBL/GenBank/DDBJ databases">
        <authorList>
            <person name="Chan K.-G."/>
        </authorList>
    </citation>
    <scope>NUCLEOTIDE SEQUENCE [LARGE SCALE GENOMIC DNA]</scope>
    <source>
        <strain evidence="1 2">M006</strain>
    </source>
</reference>
<gene>
    <name evidence="1" type="ORF">LH23_18285</name>
</gene>
<accession>A0AAN0S6N1</accession>
<name>A0AAN0S6N1_9ENTR</name>
<dbReference type="AlphaFoldDB" id="A0AAN0S6N1"/>